<keyword evidence="1" id="KW-0479">Metal-binding</keyword>
<evidence type="ECO:0000313" key="6">
    <source>
        <dbReference type="Proteomes" id="UP000257109"/>
    </source>
</evidence>
<name>A0A371G523_MUCPR</name>
<accession>A0A371G523</accession>
<proteinExistence type="predicted"/>
<sequence>MLCENSLLKHFWIEVVSTTRYVQNRILIRHILEKTPYKLWRGRISDISFFHLFGCKCFLLNIHDHVGNFDSKVDKGIFLGYLDISKAYRVFNLRALVVKESTILFDACKTIEKHVTDHPQDLILGNKSEEPKNIGEALKELHRFTKNNIWKLVPRFEHKSIIVKYEILETSLMKMERLEAIRILLAFATYKDIKLFQMNKRNFFKQPLGFEDTKHLDHVFKLKKALYGLKQTPYTWYDILNIFHIHVDDIIFGATNECLCKNFFDLIQSEGELMFFLGIQVKQEDKDI</sequence>
<feature type="domain" description="Retroviral polymerase SH3-like" evidence="4">
    <location>
        <begin position="55"/>
        <end position="98"/>
    </location>
</feature>
<dbReference type="EMBL" id="QJKJ01006745">
    <property type="protein sequence ID" value="RDX85617.1"/>
    <property type="molecule type" value="Genomic_DNA"/>
</dbReference>
<keyword evidence="2" id="KW-0378">Hydrolase</keyword>
<dbReference type="InterPro" id="IPR057670">
    <property type="entry name" value="SH3_retrovirus"/>
</dbReference>
<gene>
    <name evidence="5" type="primary">GIP</name>
    <name evidence="5" type="ORF">CR513_33157</name>
</gene>
<evidence type="ECO:0000259" key="3">
    <source>
        <dbReference type="Pfam" id="PF07727"/>
    </source>
</evidence>
<dbReference type="InterPro" id="IPR039537">
    <property type="entry name" value="Retrotran_Ty1/copia-like"/>
</dbReference>
<comment type="caution">
    <text evidence="5">The sequence shown here is derived from an EMBL/GenBank/DDBJ whole genome shotgun (WGS) entry which is preliminary data.</text>
</comment>
<dbReference type="PANTHER" id="PTHR42648">
    <property type="entry name" value="TRANSPOSASE, PUTATIVE-RELATED"/>
    <property type="match status" value="1"/>
</dbReference>
<organism evidence="5 6">
    <name type="scientific">Mucuna pruriens</name>
    <name type="common">Velvet bean</name>
    <name type="synonym">Dolichos pruriens</name>
    <dbReference type="NCBI Taxonomy" id="157652"/>
    <lineage>
        <taxon>Eukaryota</taxon>
        <taxon>Viridiplantae</taxon>
        <taxon>Streptophyta</taxon>
        <taxon>Embryophyta</taxon>
        <taxon>Tracheophyta</taxon>
        <taxon>Spermatophyta</taxon>
        <taxon>Magnoliopsida</taxon>
        <taxon>eudicotyledons</taxon>
        <taxon>Gunneridae</taxon>
        <taxon>Pentapetalae</taxon>
        <taxon>rosids</taxon>
        <taxon>fabids</taxon>
        <taxon>Fabales</taxon>
        <taxon>Fabaceae</taxon>
        <taxon>Papilionoideae</taxon>
        <taxon>50 kb inversion clade</taxon>
        <taxon>NPAAA clade</taxon>
        <taxon>indigoferoid/millettioid clade</taxon>
        <taxon>Phaseoleae</taxon>
        <taxon>Mucuna</taxon>
    </lineage>
</organism>
<dbReference type="GO" id="GO:0016787">
    <property type="term" value="F:hydrolase activity"/>
    <property type="evidence" value="ECO:0007669"/>
    <property type="project" value="UniProtKB-KW"/>
</dbReference>
<reference evidence="5" key="1">
    <citation type="submission" date="2018-05" db="EMBL/GenBank/DDBJ databases">
        <title>Draft genome of Mucuna pruriens seed.</title>
        <authorList>
            <person name="Nnadi N.E."/>
            <person name="Vos R."/>
            <person name="Hasami M.H."/>
            <person name="Devisetty U.K."/>
            <person name="Aguiy J.C."/>
        </authorList>
    </citation>
    <scope>NUCLEOTIDE SEQUENCE [LARGE SCALE GENOMIC DNA]</scope>
    <source>
        <strain evidence="5">JCA_2017</strain>
    </source>
</reference>
<dbReference type="Pfam" id="PF25597">
    <property type="entry name" value="SH3_retrovirus"/>
    <property type="match status" value="1"/>
</dbReference>
<dbReference type="STRING" id="157652.A0A371G523"/>
<evidence type="ECO:0000256" key="1">
    <source>
        <dbReference type="ARBA" id="ARBA00022723"/>
    </source>
</evidence>
<evidence type="ECO:0000256" key="2">
    <source>
        <dbReference type="ARBA" id="ARBA00022801"/>
    </source>
</evidence>
<dbReference type="InterPro" id="IPR013103">
    <property type="entry name" value="RVT_2"/>
</dbReference>
<feature type="domain" description="Reverse transcriptase Ty1/copia-type" evidence="3">
    <location>
        <begin position="177"/>
        <end position="242"/>
    </location>
</feature>
<dbReference type="AlphaFoldDB" id="A0A371G523"/>
<dbReference type="OrthoDB" id="6732280at2759"/>
<dbReference type="GO" id="GO:0046872">
    <property type="term" value="F:metal ion binding"/>
    <property type="evidence" value="ECO:0007669"/>
    <property type="project" value="UniProtKB-KW"/>
</dbReference>
<keyword evidence="6" id="KW-1185">Reference proteome</keyword>
<dbReference type="Proteomes" id="UP000257109">
    <property type="component" value="Unassembled WGS sequence"/>
</dbReference>
<protein>
    <submittedName>
        <fullName evidence="5">Copia protein</fullName>
    </submittedName>
</protein>
<dbReference type="PANTHER" id="PTHR42648:SF19">
    <property type="entry name" value="RNA-DIRECTED DNA POLYMERASE"/>
    <property type="match status" value="1"/>
</dbReference>
<feature type="non-terminal residue" evidence="5">
    <location>
        <position position="1"/>
    </location>
</feature>
<evidence type="ECO:0000259" key="4">
    <source>
        <dbReference type="Pfam" id="PF25597"/>
    </source>
</evidence>
<evidence type="ECO:0000313" key="5">
    <source>
        <dbReference type="EMBL" id="RDX85617.1"/>
    </source>
</evidence>
<dbReference type="Pfam" id="PF07727">
    <property type="entry name" value="RVT_2"/>
    <property type="match status" value="1"/>
</dbReference>